<dbReference type="InterPro" id="IPR025736">
    <property type="entry name" value="PucR_C-HTH_dom"/>
</dbReference>
<dbReference type="EMBL" id="BAABIV010000005">
    <property type="protein sequence ID" value="GAA4979002.1"/>
    <property type="molecule type" value="Genomic_DNA"/>
</dbReference>
<organism evidence="6 7">
    <name type="scientific">Streptomyces hyderabadensis</name>
    <dbReference type="NCBI Taxonomy" id="598549"/>
    <lineage>
        <taxon>Bacteria</taxon>
        <taxon>Bacillati</taxon>
        <taxon>Actinomycetota</taxon>
        <taxon>Actinomycetes</taxon>
        <taxon>Kitasatosporales</taxon>
        <taxon>Streptomycetaceae</taxon>
        <taxon>Streptomyces</taxon>
    </lineage>
</organism>
<dbReference type="InterPro" id="IPR051448">
    <property type="entry name" value="CdaR-like_regulators"/>
</dbReference>
<sequence length="562" mass="60197">MSEHRQPGPGGRSPTVADVLALPVLAGGEPRVVAGEEHLGRPVRWVHVTELTDPASFLKGGELVLTTGMPLPEDPAGVRRYVDELAAVGAAALVIELVRRYHRPPDALVGACRAHGLPLVTLARDVNFLEVTQVVHALILGHQADAIRRTQRVHEAFTALTLRGAGPEEVLRAAAEMSGRTVVLENLVHRTLVCEPSGTTVRAALADWERRSRTTPATDRAGVSGPEGWLAAPVEYQGERWGRVVMLPAALPAAFPGRAFGPEDVTVLERTAMALTIARLTHATPWERTAHRTALRDLVEQRNRSPADARARLAALGLPAEHARFVAVLADLPSGQDTGAAETRLCEELAATGVRALVGLLSPTRLGVLLALGPSRPWREAVERLSRTALAAVPGATVSAGAPADDLADVARSFREAARVAEATEPGRPLPSGRSFHERSDVGLRRLLYALRDDLRVQDYAERQLGPLLDHDARHGTDLVATLRGYLDAAGNKTVAARAAGLSRETVYQRLRTIERLLGRDLESGEQRTELHAALHAVDALRASPGHSPGRGTDEFFPGPGS</sequence>
<feature type="domain" description="PucR C-terminal helix-turn-helix" evidence="4">
    <location>
        <begin position="479"/>
        <end position="537"/>
    </location>
</feature>
<dbReference type="Pfam" id="PF17853">
    <property type="entry name" value="GGDEF_2"/>
    <property type="match status" value="1"/>
</dbReference>
<accession>A0ABP9HUZ6</accession>
<evidence type="ECO:0000313" key="6">
    <source>
        <dbReference type="EMBL" id="GAA4979002.1"/>
    </source>
</evidence>
<dbReference type="Pfam" id="PF07905">
    <property type="entry name" value="PucR"/>
    <property type="match status" value="1"/>
</dbReference>
<dbReference type="InterPro" id="IPR041522">
    <property type="entry name" value="CdaR_GGDEF"/>
</dbReference>
<dbReference type="Pfam" id="PF13556">
    <property type="entry name" value="HTH_30"/>
    <property type="match status" value="1"/>
</dbReference>
<feature type="domain" description="CdaR GGDEF-like" evidence="5">
    <location>
        <begin position="304"/>
        <end position="422"/>
    </location>
</feature>
<dbReference type="RefSeq" id="WP_226026778.1">
    <property type="nucleotide sequence ID" value="NZ_BAABIV010000005.1"/>
</dbReference>
<feature type="domain" description="Purine catabolism PurC-like" evidence="3">
    <location>
        <begin position="18"/>
        <end position="139"/>
    </location>
</feature>
<gene>
    <name evidence="6" type="ORF">GCM10023257_15870</name>
</gene>
<evidence type="ECO:0000313" key="7">
    <source>
        <dbReference type="Proteomes" id="UP001500610"/>
    </source>
</evidence>
<evidence type="ECO:0000259" key="4">
    <source>
        <dbReference type="Pfam" id="PF13556"/>
    </source>
</evidence>
<comment type="similarity">
    <text evidence="1">Belongs to the CdaR family.</text>
</comment>
<feature type="region of interest" description="Disordered" evidence="2">
    <location>
        <begin position="542"/>
        <end position="562"/>
    </location>
</feature>
<proteinExistence type="inferred from homology"/>
<evidence type="ECO:0000256" key="2">
    <source>
        <dbReference type="SAM" id="MobiDB-lite"/>
    </source>
</evidence>
<comment type="caution">
    <text evidence="6">The sequence shown here is derived from an EMBL/GenBank/DDBJ whole genome shotgun (WGS) entry which is preliminary data.</text>
</comment>
<evidence type="ECO:0000259" key="5">
    <source>
        <dbReference type="Pfam" id="PF17853"/>
    </source>
</evidence>
<evidence type="ECO:0000256" key="1">
    <source>
        <dbReference type="ARBA" id="ARBA00006754"/>
    </source>
</evidence>
<dbReference type="InterPro" id="IPR012914">
    <property type="entry name" value="PucR_dom"/>
</dbReference>
<dbReference type="PANTHER" id="PTHR33744:SF1">
    <property type="entry name" value="DNA-BINDING TRANSCRIPTIONAL ACTIVATOR ADER"/>
    <property type="match status" value="1"/>
</dbReference>
<protein>
    <submittedName>
        <fullName evidence="6">PucR family transcriptional regulator ligand-binding domain-containing protein</fullName>
    </submittedName>
</protein>
<dbReference type="InterPro" id="IPR042070">
    <property type="entry name" value="PucR_C-HTH_sf"/>
</dbReference>
<dbReference type="Proteomes" id="UP001500610">
    <property type="component" value="Unassembled WGS sequence"/>
</dbReference>
<keyword evidence="7" id="KW-1185">Reference proteome</keyword>
<reference evidence="7" key="1">
    <citation type="journal article" date="2019" name="Int. J. Syst. Evol. Microbiol.">
        <title>The Global Catalogue of Microorganisms (GCM) 10K type strain sequencing project: providing services to taxonomists for standard genome sequencing and annotation.</title>
        <authorList>
            <consortium name="The Broad Institute Genomics Platform"/>
            <consortium name="The Broad Institute Genome Sequencing Center for Infectious Disease"/>
            <person name="Wu L."/>
            <person name="Ma J."/>
        </authorList>
    </citation>
    <scope>NUCLEOTIDE SEQUENCE [LARGE SCALE GENOMIC DNA]</scope>
    <source>
        <strain evidence="7">JCM 17657</strain>
    </source>
</reference>
<dbReference type="Gene3D" id="1.10.10.2840">
    <property type="entry name" value="PucR C-terminal helix-turn-helix domain"/>
    <property type="match status" value="1"/>
</dbReference>
<dbReference type="PANTHER" id="PTHR33744">
    <property type="entry name" value="CARBOHYDRATE DIACID REGULATOR"/>
    <property type="match status" value="1"/>
</dbReference>
<evidence type="ECO:0000259" key="3">
    <source>
        <dbReference type="Pfam" id="PF07905"/>
    </source>
</evidence>
<name>A0ABP9HUZ6_9ACTN</name>